<reference evidence="2 3" key="1">
    <citation type="submission" date="2013-06" db="EMBL/GenBank/DDBJ databases">
        <authorList>
            <person name="Weinstock G."/>
            <person name="Sodergren E."/>
            <person name="Clifton S."/>
            <person name="Fulton L."/>
            <person name="Fulton B."/>
            <person name="Courtney L."/>
            <person name="Fronick C."/>
            <person name="Harrison M."/>
            <person name="Strong C."/>
            <person name="Farmer C."/>
            <person name="Delahaunty K."/>
            <person name="Markovic C."/>
            <person name="Hall O."/>
            <person name="Minx P."/>
            <person name="Tomlinson C."/>
            <person name="Mitreva M."/>
            <person name="Nelson J."/>
            <person name="Hou S."/>
            <person name="Wollam A."/>
            <person name="Pepin K.H."/>
            <person name="Johnson M."/>
            <person name="Bhonagiri V."/>
            <person name="Nash W.E."/>
            <person name="Warren W."/>
            <person name="Chinwalla A."/>
            <person name="Mardis E.R."/>
            <person name="Wilson R.K."/>
        </authorList>
    </citation>
    <scope>NUCLEOTIDE SEQUENCE [LARGE SCALE GENOMIC DNA]</scope>
    <source>
        <strain evidence="2 3">ATCC 51271</strain>
    </source>
</reference>
<keyword evidence="3" id="KW-1185">Reference proteome</keyword>
<accession>V2Y981</accession>
<dbReference type="RefSeq" id="WP_023352944.1">
    <property type="nucleotide sequence ID" value="NZ_KI535366.1"/>
</dbReference>
<gene>
    <name evidence="2" type="ORF">GCWU0000282_000039</name>
</gene>
<dbReference type="SUPFAM" id="SSF54523">
    <property type="entry name" value="Pili subunits"/>
    <property type="match status" value="1"/>
</dbReference>
<evidence type="ECO:0000313" key="2">
    <source>
        <dbReference type="EMBL" id="ESL04652.1"/>
    </source>
</evidence>
<keyword evidence="1" id="KW-0472">Membrane</keyword>
<dbReference type="InterPro" id="IPR012902">
    <property type="entry name" value="N_methyl_site"/>
</dbReference>
<dbReference type="HOGENOM" id="CLU_091705_5_2_9"/>
<proteinExistence type="predicted"/>
<dbReference type="EMBL" id="ACIL03000002">
    <property type="protein sequence ID" value="ESL04652.1"/>
    <property type="molecule type" value="Genomic_DNA"/>
</dbReference>
<dbReference type="InterPro" id="IPR045584">
    <property type="entry name" value="Pilin-like"/>
</dbReference>
<organism evidence="2 3">
    <name type="scientific">Catonella morbi ATCC 51271</name>
    <dbReference type="NCBI Taxonomy" id="592026"/>
    <lineage>
        <taxon>Bacteria</taxon>
        <taxon>Bacillati</taxon>
        <taxon>Bacillota</taxon>
        <taxon>Clostridia</taxon>
        <taxon>Lachnospirales</taxon>
        <taxon>Lachnospiraceae</taxon>
        <taxon>Catonella</taxon>
    </lineage>
</organism>
<protein>
    <submittedName>
        <fullName evidence="2">Prepilin-type cleavage/methylation protein</fullName>
    </submittedName>
</protein>
<name>V2Y981_9FIRM</name>
<dbReference type="Proteomes" id="UP000018227">
    <property type="component" value="Unassembled WGS sequence"/>
</dbReference>
<dbReference type="PROSITE" id="PS00409">
    <property type="entry name" value="PROKAR_NTER_METHYL"/>
    <property type="match status" value="1"/>
</dbReference>
<evidence type="ECO:0000313" key="3">
    <source>
        <dbReference type="Proteomes" id="UP000018227"/>
    </source>
</evidence>
<feature type="transmembrane region" description="Helical" evidence="1">
    <location>
        <begin position="12"/>
        <end position="34"/>
    </location>
</feature>
<dbReference type="Pfam" id="PF07963">
    <property type="entry name" value="N_methyl"/>
    <property type="match status" value="1"/>
</dbReference>
<dbReference type="eggNOG" id="COG4968">
    <property type="taxonomic scope" value="Bacteria"/>
</dbReference>
<evidence type="ECO:0000256" key="1">
    <source>
        <dbReference type="SAM" id="Phobius"/>
    </source>
</evidence>
<comment type="caution">
    <text evidence="2">The sequence shown here is derived from an EMBL/GenBank/DDBJ whole genome shotgun (WGS) entry which is preliminary data.</text>
</comment>
<keyword evidence="1" id="KW-0812">Transmembrane</keyword>
<dbReference type="Gene3D" id="3.30.700.10">
    <property type="entry name" value="Glycoprotein, Type 4 Pilin"/>
    <property type="match status" value="1"/>
</dbReference>
<dbReference type="AlphaFoldDB" id="V2Y981"/>
<dbReference type="STRING" id="592026.GCWU0000282_000039"/>
<dbReference type="OrthoDB" id="2005135at2"/>
<sequence length="147" mass="15844">MKKKMNNKGFSLVELIVVIAIMAVLIGLLAPQFIKYVNRSRYGTDVKNGQEIATVVQTLIADRVLSGAAVTVGSAEEFKDGVKAFNLAKNQKLVGSEAPKSKVDSSKGFFIAYDPANGHVEVYAQSAEAKNMVYPELGADYKGKAEN</sequence>
<keyword evidence="1" id="KW-1133">Transmembrane helix</keyword>
<dbReference type="NCBIfam" id="TIGR02532">
    <property type="entry name" value="IV_pilin_GFxxxE"/>
    <property type="match status" value="1"/>
</dbReference>